<evidence type="ECO:0008006" key="3">
    <source>
        <dbReference type="Google" id="ProtNLM"/>
    </source>
</evidence>
<reference evidence="1 2" key="1">
    <citation type="submission" date="2023-09" db="EMBL/GenBank/DDBJ databases">
        <authorList>
            <person name="Rey-Velasco X."/>
        </authorList>
    </citation>
    <scope>NUCLEOTIDE SEQUENCE [LARGE SCALE GENOMIC DNA]</scope>
    <source>
        <strain evidence="1 2">P007</strain>
    </source>
</reference>
<keyword evidence="2" id="KW-1185">Reference proteome</keyword>
<gene>
    <name evidence="1" type="ORF">RM520_06165</name>
</gene>
<dbReference type="EMBL" id="JAVRHU010000001">
    <property type="protein sequence ID" value="MDT0621199.1"/>
    <property type="molecule type" value="Genomic_DNA"/>
</dbReference>
<dbReference type="SUPFAM" id="SSF82185">
    <property type="entry name" value="Histone H3 K4-specific methyltransferase SET7/9 N-terminal domain"/>
    <property type="match status" value="1"/>
</dbReference>
<protein>
    <recommendedName>
        <fullName evidence="3">Toxin-antitoxin system YwqK family antitoxin</fullName>
    </recommendedName>
</protein>
<dbReference type="InterPro" id="IPR011652">
    <property type="entry name" value="MORN_2"/>
</dbReference>
<evidence type="ECO:0000313" key="2">
    <source>
        <dbReference type="Proteomes" id="UP001250662"/>
    </source>
</evidence>
<dbReference type="Pfam" id="PF07661">
    <property type="entry name" value="MORN_2"/>
    <property type="match status" value="3"/>
</dbReference>
<sequence>MKKNILIFILSILLFSSCEETKQTSNDTNHLIAVIPNIEVLKDSIQLNGNEGNWYYKNELFNGYSVRYYPNNTLQQKVGFLNGKKVGVAKIWHPNSVLKVQSHYNKNTLSGLYQSWWDNGNLASESFYKNGKIDGVSKEWYPNGVLSKSRNLSEGQEVGMQQAWLKNGTLYVNYEAKNGRIFGMRRANSCYKLENEVVISSKN</sequence>
<dbReference type="Proteomes" id="UP001250662">
    <property type="component" value="Unassembled WGS sequence"/>
</dbReference>
<proteinExistence type="predicted"/>
<accession>A0ABU3BG98</accession>
<dbReference type="Gene3D" id="3.90.930.1">
    <property type="match status" value="1"/>
</dbReference>
<name>A0ABU3BG98_9FLAO</name>
<dbReference type="PROSITE" id="PS51257">
    <property type="entry name" value="PROKAR_LIPOPROTEIN"/>
    <property type="match status" value="1"/>
</dbReference>
<evidence type="ECO:0000313" key="1">
    <source>
        <dbReference type="EMBL" id="MDT0621199.1"/>
    </source>
</evidence>
<organism evidence="1 2">
    <name type="scientific">Croceitalea vernalis</name>
    <dbReference type="NCBI Taxonomy" id="3075599"/>
    <lineage>
        <taxon>Bacteria</taxon>
        <taxon>Pseudomonadati</taxon>
        <taxon>Bacteroidota</taxon>
        <taxon>Flavobacteriia</taxon>
        <taxon>Flavobacteriales</taxon>
        <taxon>Flavobacteriaceae</taxon>
        <taxon>Croceitalea</taxon>
    </lineage>
</organism>
<dbReference type="RefSeq" id="WP_311387346.1">
    <property type="nucleotide sequence ID" value="NZ_JAVRHU010000001.1"/>
</dbReference>
<comment type="caution">
    <text evidence="1">The sequence shown here is derived from an EMBL/GenBank/DDBJ whole genome shotgun (WGS) entry which is preliminary data.</text>
</comment>